<dbReference type="PANTHER" id="PTHR11895:SF7">
    <property type="entry name" value="GLUTAMYL-TRNA(GLN) AMIDOTRANSFERASE SUBUNIT A, MITOCHONDRIAL"/>
    <property type="match status" value="1"/>
</dbReference>
<dbReference type="EMBL" id="JBHFAB010000001">
    <property type="protein sequence ID" value="MFC1415069.1"/>
    <property type="molecule type" value="Genomic_DNA"/>
</dbReference>
<protein>
    <submittedName>
        <fullName evidence="3">Amidase</fullName>
    </submittedName>
</protein>
<reference evidence="3 4" key="1">
    <citation type="submission" date="2024-09" db="EMBL/GenBank/DDBJ databases">
        <authorList>
            <person name="Lee S.D."/>
        </authorList>
    </citation>
    <scope>NUCLEOTIDE SEQUENCE [LARGE SCALE GENOMIC DNA]</scope>
    <source>
        <strain evidence="3 4">N8-3</strain>
    </source>
</reference>
<name>A0ABV6VMU9_9ACTN</name>
<dbReference type="Proteomes" id="UP001592531">
    <property type="component" value="Unassembled WGS sequence"/>
</dbReference>
<dbReference type="SUPFAM" id="SSF75304">
    <property type="entry name" value="Amidase signature (AS) enzymes"/>
    <property type="match status" value="1"/>
</dbReference>
<dbReference type="InterPro" id="IPR023631">
    <property type="entry name" value="Amidase_dom"/>
</dbReference>
<proteinExistence type="inferred from homology"/>
<dbReference type="PROSITE" id="PS00571">
    <property type="entry name" value="AMIDASES"/>
    <property type="match status" value="1"/>
</dbReference>
<dbReference type="InterPro" id="IPR020556">
    <property type="entry name" value="Amidase_CS"/>
</dbReference>
<keyword evidence="4" id="KW-1185">Reference proteome</keyword>
<dbReference type="Pfam" id="PF01425">
    <property type="entry name" value="Amidase"/>
    <property type="match status" value="1"/>
</dbReference>
<dbReference type="InterPro" id="IPR036928">
    <property type="entry name" value="AS_sf"/>
</dbReference>
<dbReference type="InterPro" id="IPR000120">
    <property type="entry name" value="Amidase"/>
</dbReference>
<accession>A0ABV6VMU9</accession>
<evidence type="ECO:0000259" key="2">
    <source>
        <dbReference type="Pfam" id="PF01425"/>
    </source>
</evidence>
<comment type="caution">
    <text evidence="3">The sequence shown here is derived from an EMBL/GenBank/DDBJ whole genome shotgun (WGS) entry which is preliminary data.</text>
</comment>
<gene>
    <name evidence="3" type="ORF">ACEZDE_00185</name>
</gene>
<sequence>MTSTELDGLDAVAMGAAVRRGELTPADLVEHCLSRIARFDAALGAFVTVTAEAARARAAEHPAAPAGDASPLAGVPTAVKDLIGTADTVTTFGSAAFRGFRPAVDAHTVTLLRRAGMISLGKTNTPEFGASPYTDNDVAPSARSPWDPARTAGGSSGGAAVAVAAGMVPVAHGSDGGGSLRIPASACGVFGFKPSRGRVSNGPLGNDVTGLSVQGPISRTVRDAAAMLDALAVPMPGDPFWAPPLPPGETFLAATGREPGRLRIACYAPQADPDCRTAFDRAAALLAELGHRVEPIDSPFGEDLVEPYLVTWAMQQLNVPVAAADEHLLRPVSRWWRERARGLSGESVFGALTALQLGARRAVAALAPYDAVLTPTLGTLPPPPGWFGEPEDRTGEIERQSAFSPYTAAFNITGQPSASLPLHWTAQGFPVGVMLTGRPAGDAALLSLCAQVEAAHPWAHRRPPLPGDPAPERPGA</sequence>
<evidence type="ECO:0000256" key="1">
    <source>
        <dbReference type="ARBA" id="ARBA00009199"/>
    </source>
</evidence>
<evidence type="ECO:0000313" key="4">
    <source>
        <dbReference type="Proteomes" id="UP001592531"/>
    </source>
</evidence>
<comment type="similarity">
    <text evidence="1">Belongs to the amidase family.</text>
</comment>
<feature type="domain" description="Amidase" evidence="2">
    <location>
        <begin position="27"/>
        <end position="446"/>
    </location>
</feature>
<dbReference type="RefSeq" id="WP_380530155.1">
    <property type="nucleotide sequence ID" value="NZ_JBHFAB010000001.1"/>
</dbReference>
<dbReference type="Gene3D" id="3.90.1300.10">
    <property type="entry name" value="Amidase signature (AS) domain"/>
    <property type="match status" value="1"/>
</dbReference>
<dbReference type="PANTHER" id="PTHR11895">
    <property type="entry name" value="TRANSAMIDASE"/>
    <property type="match status" value="1"/>
</dbReference>
<organism evidence="3 4">
    <name type="scientific">Streptacidiphilus cavernicola</name>
    <dbReference type="NCBI Taxonomy" id="3342716"/>
    <lineage>
        <taxon>Bacteria</taxon>
        <taxon>Bacillati</taxon>
        <taxon>Actinomycetota</taxon>
        <taxon>Actinomycetes</taxon>
        <taxon>Kitasatosporales</taxon>
        <taxon>Streptomycetaceae</taxon>
        <taxon>Streptacidiphilus</taxon>
    </lineage>
</organism>
<evidence type="ECO:0000313" key="3">
    <source>
        <dbReference type="EMBL" id="MFC1415069.1"/>
    </source>
</evidence>